<keyword evidence="2" id="KW-1185">Reference proteome</keyword>
<evidence type="ECO:0000313" key="1">
    <source>
        <dbReference type="EMBL" id="KAI0055798.1"/>
    </source>
</evidence>
<name>A0ACB8SH83_9AGAM</name>
<gene>
    <name evidence="1" type="ORF">BV25DRAFT_1921532</name>
</gene>
<proteinExistence type="predicted"/>
<organism evidence="1 2">
    <name type="scientific">Artomyces pyxidatus</name>
    <dbReference type="NCBI Taxonomy" id="48021"/>
    <lineage>
        <taxon>Eukaryota</taxon>
        <taxon>Fungi</taxon>
        <taxon>Dikarya</taxon>
        <taxon>Basidiomycota</taxon>
        <taxon>Agaricomycotina</taxon>
        <taxon>Agaricomycetes</taxon>
        <taxon>Russulales</taxon>
        <taxon>Auriscalpiaceae</taxon>
        <taxon>Artomyces</taxon>
    </lineage>
</organism>
<comment type="caution">
    <text evidence="1">The sequence shown here is derived from an EMBL/GenBank/DDBJ whole genome shotgun (WGS) entry which is preliminary data.</text>
</comment>
<dbReference type="EMBL" id="MU277279">
    <property type="protein sequence ID" value="KAI0055798.1"/>
    <property type="molecule type" value="Genomic_DNA"/>
</dbReference>
<protein>
    <submittedName>
        <fullName evidence="1">Uncharacterized protein</fullName>
    </submittedName>
</protein>
<dbReference type="Proteomes" id="UP000814140">
    <property type="component" value="Unassembled WGS sequence"/>
</dbReference>
<reference evidence="1" key="2">
    <citation type="journal article" date="2022" name="New Phytol.">
        <title>Evolutionary transition to the ectomycorrhizal habit in the genomes of a hyperdiverse lineage of mushroom-forming fungi.</title>
        <authorList>
            <person name="Looney B."/>
            <person name="Miyauchi S."/>
            <person name="Morin E."/>
            <person name="Drula E."/>
            <person name="Courty P.E."/>
            <person name="Kohler A."/>
            <person name="Kuo A."/>
            <person name="LaButti K."/>
            <person name="Pangilinan J."/>
            <person name="Lipzen A."/>
            <person name="Riley R."/>
            <person name="Andreopoulos W."/>
            <person name="He G."/>
            <person name="Johnson J."/>
            <person name="Nolan M."/>
            <person name="Tritt A."/>
            <person name="Barry K.W."/>
            <person name="Grigoriev I.V."/>
            <person name="Nagy L.G."/>
            <person name="Hibbett D."/>
            <person name="Henrissat B."/>
            <person name="Matheny P.B."/>
            <person name="Labbe J."/>
            <person name="Martin F.M."/>
        </authorList>
    </citation>
    <scope>NUCLEOTIDE SEQUENCE</scope>
    <source>
        <strain evidence="1">HHB10654</strain>
    </source>
</reference>
<reference evidence="1" key="1">
    <citation type="submission" date="2021-03" db="EMBL/GenBank/DDBJ databases">
        <authorList>
            <consortium name="DOE Joint Genome Institute"/>
            <person name="Ahrendt S."/>
            <person name="Looney B.P."/>
            <person name="Miyauchi S."/>
            <person name="Morin E."/>
            <person name="Drula E."/>
            <person name="Courty P.E."/>
            <person name="Chicoki N."/>
            <person name="Fauchery L."/>
            <person name="Kohler A."/>
            <person name="Kuo A."/>
            <person name="Labutti K."/>
            <person name="Pangilinan J."/>
            <person name="Lipzen A."/>
            <person name="Riley R."/>
            <person name="Andreopoulos W."/>
            <person name="He G."/>
            <person name="Johnson J."/>
            <person name="Barry K.W."/>
            <person name="Grigoriev I.V."/>
            <person name="Nagy L."/>
            <person name="Hibbett D."/>
            <person name="Henrissat B."/>
            <person name="Matheny P.B."/>
            <person name="Labbe J."/>
            <person name="Martin F."/>
        </authorList>
    </citation>
    <scope>NUCLEOTIDE SEQUENCE</scope>
    <source>
        <strain evidence="1">HHB10654</strain>
    </source>
</reference>
<sequence length="658" mass="72895">MKKSPAIAKTQEAVGATRSLPTTRRSGVADYKGGSASAPAASPVSMTVANPPPIIRPLIRQGTDDSGWETVSATSTSAGDDRGTTVNSDGWETVSATTERCASISDIDTSESFATSSDEFADSDNTCSVTSDSTVDLNKDSAALAVQRLLEGGWGSIADLDDISPAETEDNAVVVGFRDGSRLMPHQVTGRLWMRRQEAAKGRMGGILADAQGLGKTVAMLALIVDDKTLHGNVGQTLIVCPAGLIGQWVSEVKCYTGQTLQVLEHKGATRVSDGSGFRRANVVVTSYKTVTSEYKAFVESLEPDYRPPVRGTRFALFQLRWRRITLDEAHRIKDHSIKAAKACFSLEANFRWCMTGTPIQNSIDELYSYIKFLRVEPMNNWDTFNRQVSNPLKAGKKTKRSWERLHVVLRALMLRRNKDSVDLPGRKIQVETCHFTPTERVSYDRLEARLCEDVANALDGNRFAAVLVALLRLRQACCHPAIAAHEKDIASNPVSDERDITYICDTIIFSQFLPMLDRIEILLAAEGITYVRYDGRMSQARQQESLRQIRDNSDVKCIVVSFKAGGLGLNLTACNNVILMDPWWNPALEDQAFDRAHRIGQTRTVHVYKLVVDRTIEQRVLRLQEQKRQLARNVLTPNTNTLKKMPKADILKLFSSN</sequence>
<accession>A0ACB8SH83</accession>
<evidence type="ECO:0000313" key="2">
    <source>
        <dbReference type="Proteomes" id="UP000814140"/>
    </source>
</evidence>